<evidence type="ECO:0000259" key="4">
    <source>
        <dbReference type="Pfam" id="PF02682"/>
    </source>
</evidence>
<reference evidence="5 6" key="1">
    <citation type="submission" date="2018-06" db="EMBL/GenBank/DDBJ databases">
        <title>Whole genome sequencing of four bacterial strains from South Shetland trench revealing bio-synthetic gene clusters.</title>
        <authorList>
            <person name="Abdel-Mageed W.M."/>
            <person name="Lehri B."/>
            <person name="Jarmusch S.A."/>
            <person name="Miranda K."/>
            <person name="Goodfellow M."/>
            <person name="Jaspars M."/>
            <person name="Karlyshev A.V."/>
        </authorList>
    </citation>
    <scope>NUCLEOTIDE SEQUENCE [LARGE SCALE GENOMIC DNA]</scope>
    <source>
        <strain evidence="5 6">SST1</strain>
    </source>
</reference>
<dbReference type="PANTHER" id="PTHR34698:SF2">
    <property type="entry name" value="5-OXOPROLINASE SUBUNIT B"/>
    <property type="match status" value="1"/>
</dbReference>
<evidence type="ECO:0000256" key="3">
    <source>
        <dbReference type="ARBA" id="ARBA00022840"/>
    </source>
</evidence>
<dbReference type="Gene3D" id="2.40.100.10">
    <property type="entry name" value="Cyclophilin-like"/>
    <property type="match status" value="1"/>
</dbReference>
<gene>
    <name evidence="5" type="ORF">DQ226_08165</name>
</gene>
<name>A0A365PAI4_9ACTN</name>
<evidence type="ECO:0000313" key="5">
    <source>
        <dbReference type="EMBL" id="RBA36930.1"/>
    </source>
</evidence>
<dbReference type="Pfam" id="PF02682">
    <property type="entry name" value="CT_C_D"/>
    <property type="match status" value="1"/>
</dbReference>
<feature type="domain" description="Carboxyltransferase" evidence="4">
    <location>
        <begin position="21"/>
        <end position="77"/>
    </location>
</feature>
<keyword evidence="2" id="KW-0378">Hydrolase</keyword>
<keyword evidence="3" id="KW-0067">ATP-binding</keyword>
<dbReference type="AlphaFoldDB" id="A0A365PAI4"/>
<accession>A0A365PAI4</accession>
<dbReference type="PANTHER" id="PTHR34698">
    <property type="entry name" value="5-OXOPROLINASE SUBUNIT B"/>
    <property type="match status" value="1"/>
</dbReference>
<evidence type="ECO:0000256" key="1">
    <source>
        <dbReference type="ARBA" id="ARBA00022741"/>
    </source>
</evidence>
<evidence type="ECO:0000313" key="6">
    <source>
        <dbReference type="Proteomes" id="UP000252187"/>
    </source>
</evidence>
<dbReference type="SUPFAM" id="SSF50891">
    <property type="entry name" value="Cyclophilin-like"/>
    <property type="match status" value="1"/>
</dbReference>
<dbReference type="InterPro" id="IPR029000">
    <property type="entry name" value="Cyclophilin-like_dom_sf"/>
</dbReference>
<evidence type="ECO:0000256" key="2">
    <source>
        <dbReference type="ARBA" id="ARBA00022801"/>
    </source>
</evidence>
<proteinExistence type="predicted"/>
<dbReference type="EMBL" id="QNTT01000017">
    <property type="protein sequence ID" value="RBA36930.1"/>
    <property type="molecule type" value="Genomic_DNA"/>
</dbReference>
<sequence length="103" mass="11432">MRAGRVRARRPEGRRRNPLCLRWPRLGTPRARVPAGAVGLADRFCAVYPGASPGGWQLLGTTDARLWDLDRPDPALLAPGMTVRFREVGGRSGDDRGRSDQRR</sequence>
<dbReference type="InterPro" id="IPR010016">
    <property type="entry name" value="PxpB"/>
</dbReference>
<comment type="caution">
    <text evidence="5">The sequence shown here is derived from an EMBL/GenBank/DDBJ whole genome shotgun (WGS) entry which is preliminary data.</text>
</comment>
<dbReference type="GO" id="GO:0005524">
    <property type="term" value="F:ATP binding"/>
    <property type="evidence" value="ECO:0007669"/>
    <property type="project" value="UniProtKB-KW"/>
</dbReference>
<protein>
    <recommendedName>
        <fullName evidence="4">Carboxyltransferase domain-containing protein</fullName>
    </recommendedName>
</protein>
<dbReference type="GO" id="GO:0016787">
    <property type="term" value="F:hydrolase activity"/>
    <property type="evidence" value="ECO:0007669"/>
    <property type="project" value="UniProtKB-KW"/>
</dbReference>
<dbReference type="InterPro" id="IPR003833">
    <property type="entry name" value="CT_C_D"/>
</dbReference>
<organism evidence="5 6">
    <name type="scientific">Dietzia maris</name>
    <dbReference type="NCBI Taxonomy" id="37915"/>
    <lineage>
        <taxon>Bacteria</taxon>
        <taxon>Bacillati</taxon>
        <taxon>Actinomycetota</taxon>
        <taxon>Actinomycetes</taxon>
        <taxon>Mycobacteriales</taxon>
        <taxon>Dietziaceae</taxon>
        <taxon>Dietzia</taxon>
    </lineage>
</organism>
<dbReference type="Proteomes" id="UP000252187">
    <property type="component" value="Unassembled WGS sequence"/>
</dbReference>
<keyword evidence="1" id="KW-0547">Nucleotide-binding</keyword>